<keyword evidence="2" id="KW-1185">Reference proteome</keyword>
<protein>
    <submittedName>
        <fullName evidence="1">Uncharacterized protein</fullName>
    </submittedName>
</protein>
<organism evidence="1 2">
    <name type="scientific">Neurospora tetrasperma (strain FGSC 2508 / ATCC MYA-4615 / P0657)</name>
    <dbReference type="NCBI Taxonomy" id="510951"/>
    <lineage>
        <taxon>Eukaryota</taxon>
        <taxon>Fungi</taxon>
        <taxon>Dikarya</taxon>
        <taxon>Ascomycota</taxon>
        <taxon>Pezizomycotina</taxon>
        <taxon>Sordariomycetes</taxon>
        <taxon>Sordariomycetidae</taxon>
        <taxon>Sordariales</taxon>
        <taxon>Sordariaceae</taxon>
        <taxon>Neurospora</taxon>
    </lineage>
</organism>
<dbReference type="AlphaFoldDB" id="F8MYC1"/>
<sequence length="57" mass="6362">MTWTRHMASVKLAVLAGLARNGKWSEKCVEGGSGLVFEHIETGRTRNWIDRNCPCST</sequence>
<proteinExistence type="predicted"/>
<dbReference type="EMBL" id="GL891382">
    <property type="protein sequence ID" value="EGO51603.1"/>
    <property type="molecule type" value="Genomic_DNA"/>
</dbReference>
<gene>
    <name evidence="1" type="ORF">NEUTE1DRAFT_104638</name>
</gene>
<dbReference type="Proteomes" id="UP000008065">
    <property type="component" value="Unassembled WGS sequence"/>
</dbReference>
<evidence type="ECO:0000313" key="1">
    <source>
        <dbReference type="EMBL" id="EGO51603.1"/>
    </source>
</evidence>
<accession>F8MYC1</accession>
<dbReference type="VEuPathDB" id="FungiDB:NEUTE1DRAFT_104638"/>
<dbReference type="RefSeq" id="XP_009855245.1">
    <property type="nucleotide sequence ID" value="XM_009856943.1"/>
</dbReference>
<dbReference type="HOGENOM" id="CLU_198493_0_0_1"/>
<reference evidence="2" key="1">
    <citation type="journal article" date="2011" name="Genetics">
        <title>Massive changes in genome architecture accompany the transition to self-fertility in the filamentous fungus Neurospora tetrasperma.</title>
        <authorList>
            <person name="Ellison C.E."/>
            <person name="Stajich J.E."/>
            <person name="Jacobson D.J."/>
            <person name="Natvig D.O."/>
            <person name="Lapidus A."/>
            <person name="Foster B."/>
            <person name="Aerts A."/>
            <person name="Riley R."/>
            <person name="Lindquist E.A."/>
            <person name="Grigoriev I.V."/>
            <person name="Taylor J.W."/>
        </authorList>
    </citation>
    <scope>NUCLEOTIDE SEQUENCE [LARGE SCALE GENOMIC DNA]</scope>
    <source>
        <strain evidence="2">FGSC 2508 / P0657</strain>
    </source>
</reference>
<dbReference type="KEGG" id="nte:NEUTE1DRAFT104638"/>
<name>F8MYC1_NEUT8</name>
<dbReference type="GeneID" id="20822126"/>
<evidence type="ECO:0000313" key="2">
    <source>
        <dbReference type="Proteomes" id="UP000008065"/>
    </source>
</evidence>